<dbReference type="EMBL" id="AXCW01000016">
    <property type="protein sequence ID" value="EYR64806.1"/>
    <property type="molecule type" value="Genomic_DNA"/>
</dbReference>
<reference evidence="5 6" key="1">
    <citation type="submission" date="2014-01" db="EMBL/GenBank/DDBJ databases">
        <title>Actinotalea ferrariae CF5-4.</title>
        <authorList>
            <person name="Chen F."/>
            <person name="Li Y."/>
            <person name="Wang G."/>
        </authorList>
    </citation>
    <scope>NUCLEOTIDE SEQUENCE [LARGE SCALE GENOMIC DNA]</scope>
    <source>
        <strain evidence="5 6">CF5-4</strain>
    </source>
</reference>
<dbReference type="Gene3D" id="3.40.1280.10">
    <property type="match status" value="1"/>
</dbReference>
<dbReference type="PANTHER" id="PTHR43191:SF2">
    <property type="entry name" value="RRNA METHYLTRANSFERASE 3, MITOCHONDRIAL"/>
    <property type="match status" value="1"/>
</dbReference>
<evidence type="ECO:0000256" key="2">
    <source>
        <dbReference type="ARBA" id="ARBA00022603"/>
    </source>
</evidence>
<comment type="similarity">
    <text evidence="1">Belongs to the class IV-like SAM-binding methyltransferase superfamily. RNA methyltransferase TrmH family.</text>
</comment>
<dbReference type="GO" id="GO:0005737">
    <property type="term" value="C:cytoplasm"/>
    <property type="evidence" value="ECO:0007669"/>
    <property type="project" value="UniProtKB-ARBA"/>
</dbReference>
<dbReference type="SMART" id="SM00967">
    <property type="entry name" value="SpoU_sub_bind"/>
    <property type="match status" value="1"/>
</dbReference>
<dbReference type="InterPro" id="IPR001537">
    <property type="entry name" value="SpoU_MeTrfase"/>
</dbReference>
<name>A0A021VUH8_9CELL</name>
<dbReference type="GO" id="GO:0032259">
    <property type="term" value="P:methylation"/>
    <property type="evidence" value="ECO:0007669"/>
    <property type="project" value="UniProtKB-KW"/>
</dbReference>
<dbReference type="InterPro" id="IPR029026">
    <property type="entry name" value="tRNA_m1G_MTases_N"/>
</dbReference>
<sequence length="278" mass="28822">MPDLTNPRAERVKAVRALAGRSARLRHGRYLVEGPQGVRELVREAPDAVVDLYLTPEAAGRHIDILAAAHDAELPVRTATPEVLRAMSPDCQEVLAVARTARVTLGALLAGSPRLVSVLHHVRDPGNAGTVIRASDAAGAGGAVLTEASVDVHNPKVVRSTAGSLFHLPVVTGAPLAEVVAALHAAGLQVLAADGGGEWDLDDLLDLVGDATSAAGAPDLAAPTAWLFGNEAWGLRPEDRALADAVVRVPLHGRAESLNLATAATVCLYASARAQRRS</sequence>
<evidence type="ECO:0000256" key="1">
    <source>
        <dbReference type="ARBA" id="ARBA00007228"/>
    </source>
</evidence>
<accession>A0A021VUH8</accession>
<comment type="caution">
    <text evidence="5">The sequence shown here is derived from an EMBL/GenBank/DDBJ whole genome shotgun (WGS) entry which is preliminary data.</text>
</comment>
<dbReference type="GO" id="GO:0006396">
    <property type="term" value="P:RNA processing"/>
    <property type="evidence" value="ECO:0007669"/>
    <property type="project" value="InterPro"/>
</dbReference>
<dbReference type="Proteomes" id="UP000019753">
    <property type="component" value="Unassembled WGS sequence"/>
</dbReference>
<evidence type="ECO:0000313" key="6">
    <source>
        <dbReference type="Proteomes" id="UP000019753"/>
    </source>
</evidence>
<protein>
    <submittedName>
        <fullName evidence="5">RNA methyltransferase</fullName>
    </submittedName>
</protein>
<keyword evidence="2 5" id="KW-0489">Methyltransferase</keyword>
<evidence type="ECO:0000313" key="5">
    <source>
        <dbReference type="EMBL" id="EYR64806.1"/>
    </source>
</evidence>
<evidence type="ECO:0000256" key="3">
    <source>
        <dbReference type="ARBA" id="ARBA00022679"/>
    </source>
</evidence>
<dbReference type="Gene3D" id="3.30.1330.30">
    <property type="match status" value="1"/>
</dbReference>
<dbReference type="PANTHER" id="PTHR43191">
    <property type="entry name" value="RRNA METHYLTRANSFERASE 3"/>
    <property type="match status" value="1"/>
</dbReference>
<dbReference type="RefSeq" id="WP_034222270.1">
    <property type="nucleotide sequence ID" value="NZ_AXCW01000016.1"/>
</dbReference>
<dbReference type="SUPFAM" id="SSF55315">
    <property type="entry name" value="L30e-like"/>
    <property type="match status" value="1"/>
</dbReference>
<dbReference type="InterPro" id="IPR029064">
    <property type="entry name" value="Ribosomal_eL30-like_sf"/>
</dbReference>
<dbReference type="InterPro" id="IPR051259">
    <property type="entry name" value="rRNA_Methyltransferase"/>
</dbReference>
<evidence type="ECO:0000259" key="4">
    <source>
        <dbReference type="SMART" id="SM00967"/>
    </source>
</evidence>
<dbReference type="InterPro" id="IPR029028">
    <property type="entry name" value="Alpha/beta_knot_MTases"/>
</dbReference>
<keyword evidence="6" id="KW-1185">Reference proteome</keyword>
<dbReference type="GO" id="GO:0003723">
    <property type="term" value="F:RNA binding"/>
    <property type="evidence" value="ECO:0007669"/>
    <property type="project" value="InterPro"/>
</dbReference>
<feature type="domain" description="RNA 2-O ribose methyltransferase substrate binding" evidence="4">
    <location>
        <begin position="31"/>
        <end position="104"/>
    </location>
</feature>
<dbReference type="InterPro" id="IPR013123">
    <property type="entry name" value="SpoU_subst-bd"/>
</dbReference>
<dbReference type="CDD" id="cd18095">
    <property type="entry name" value="SpoU-like_rRNA-MTase"/>
    <property type="match status" value="1"/>
</dbReference>
<dbReference type="OrthoDB" id="9794400at2"/>
<dbReference type="Pfam" id="PF00588">
    <property type="entry name" value="SpoU_methylase"/>
    <property type="match status" value="1"/>
</dbReference>
<keyword evidence="3 5" id="KW-0808">Transferase</keyword>
<proteinExistence type="inferred from homology"/>
<dbReference type="SUPFAM" id="SSF75217">
    <property type="entry name" value="alpha/beta knot"/>
    <property type="match status" value="1"/>
</dbReference>
<dbReference type="GO" id="GO:0008173">
    <property type="term" value="F:RNA methyltransferase activity"/>
    <property type="evidence" value="ECO:0007669"/>
    <property type="project" value="InterPro"/>
</dbReference>
<gene>
    <name evidence="5" type="ORF">N866_04320</name>
</gene>
<organism evidence="5 6">
    <name type="scientific">Actinotalea ferrariae CF5-4</name>
    <dbReference type="NCBI Taxonomy" id="948458"/>
    <lineage>
        <taxon>Bacteria</taxon>
        <taxon>Bacillati</taxon>
        <taxon>Actinomycetota</taxon>
        <taxon>Actinomycetes</taxon>
        <taxon>Micrococcales</taxon>
        <taxon>Cellulomonadaceae</taxon>
        <taxon>Actinotalea</taxon>
    </lineage>
</organism>
<dbReference type="AlphaFoldDB" id="A0A021VUH8"/>